<name>A0A1V0UQ08_9BACL</name>
<dbReference type="RefSeq" id="WP_083038817.1">
    <property type="nucleotide sequence ID" value="NZ_CP020557.1"/>
</dbReference>
<dbReference type="EMBL" id="CP020557">
    <property type="protein sequence ID" value="ARF67221.1"/>
    <property type="molecule type" value="Genomic_DNA"/>
</dbReference>
<feature type="domain" description="Phage capsid-like C-terminal" evidence="3">
    <location>
        <begin position="127"/>
        <end position="376"/>
    </location>
</feature>
<dbReference type="Pfam" id="PF05065">
    <property type="entry name" value="Phage_capsid"/>
    <property type="match status" value="1"/>
</dbReference>
<evidence type="ECO:0000256" key="1">
    <source>
        <dbReference type="ARBA" id="ARBA00004328"/>
    </source>
</evidence>
<dbReference type="NCBIfam" id="TIGR01554">
    <property type="entry name" value="major_cap_HK97"/>
    <property type="match status" value="1"/>
</dbReference>
<evidence type="ECO:0000259" key="3">
    <source>
        <dbReference type="Pfam" id="PF05065"/>
    </source>
</evidence>
<keyword evidence="2" id="KW-0175">Coiled coil</keyword>
<dbReference type="AlphaFoldDB" id="A0A1V0UQ08"/>
<feature type="coiled-coil region" evidence="2">
    <location>
        <begin position="4"/>
        <end position="66"/>
    </location>
</feature>
<comment type="subcellular location">
    <subcellularLocation>
        <location evidence="1">Virion</location>
    </subcellularLocation>
</comment>
<sequence>MKTLYELKQNLVTVGQQLKKVEEQLAEKAIDPNASMEDIQALQGSKSDLKMRFDVIKEQHDALEAEQKAKLKANFEAKDNINSVDDPKQRAIKAKAELIRSVMREQSVSIDVRQALGDNDTTGGNKFLPKTVSTDILVEPTVKNPLRELSSVTQITNLEIPKLHFTLDDDDFIADTETAKEMKADGDTVTFGRNKFKVLAGVSETVINGSDANLVSYVETALQSGVAAKEKKVAFTTNPKTGEEHMSFYKSGVKEILAENMFDAITDAIADLHEDYRENAKIVMRYQDYKNIIKVLANGSATLYTAQPEQVLGKPVVFCDSASSPIIGDFNYSHFNYDLNALYDRDKDVKTGIEQFVVTAWFDHQIKLKSAFRIAKVKTP</sequence>
<dbReference type="SUPFAM" id="SSF56563">
    <property type="entry name" value="Major capsid protein gp5"/>
    <property type="match status" value="1"/>
</dbReference>
<dbReference type="InterPro" id="IPR024455">
    <property type="entry name" value="Phage_capsid"/>
</dbReference>
<organism evidence="4 5">
    <name type="scientific">Paenibacillus larvae subsp. pulvifaciens</name>
    <dbReference type="NCBI Taxonomy" id="1477"/>
    <lineage>
        <taxon>Bacteria</taxon>
        <taxon>Bacillati</taxon>
        <taxon>Bacillota</taxon>
        <taxon>Bacilli</taxon>
        <taxon>Bacillales</taxon>
        <taxon>Paenibacillaceae</taxon>
        <taxon>Paenibacillus</taxon>
    </lineage>
</organism>
<protein>
    <submittedName>
        <fullName evidence="4">Major capsid protein</fullName>
    </submittedName>
</protein>
<reference evidence="4 5" key="1">
    <citation type="submission" date="2017-03" db="EMBL/GenBank/DDBJ databases">
        <title>Paenibacillus larvae genome sequencing.</title>
        <authorList>
            <person name="Dingman D.W."/>
        </authorList>
    </citation>
    <scope>NUCLEOTIDE SEQUENCE [LARGE SCALE GENOMIC DNA]</scope>
    <source>
        <strain evidence="4 5">SAG 10367</strain>
    </source>
</reference>
<accession>A0A1V0UQ08</accession>
<evidence type="ECO:0000313" key="5">
    <source>
        <dbReference type="Proteomes" id="UP000192727"/>
    </source>
</evidence>
<dbReference type="InterPro" id="IPR054612">
    <property type="entry name" value="Phage_capsid-like_C"/>
</dbReference>
<proteinExistence type="predicted"/>
<dbReference type="Proteomes" id="UP000192727">
    <property type="component" value="Chromosome"/>
</dbReference>
<evidence type="ECO:0000313" key="4">
    <source>
        <dbReference type="EMBL" id="ARF67221.1"/>
    </source>
</evidence>
<evidence type="ECO:0000256" key="2">
    <source>
        <dbReference type="SAM" id="Coils"/>
    </source>
</evidence>
<gene>
    <name evidence="4" type="ORF">B7C51_04420</name>
</gene>